<feature type="domain" description="Aminoacyl-transfer RNA synthetases class-II family profile" evidence="8">
    <location>
        <begin position="113"/>
        <end position="430"/>
    </location>
</feature>
<name>A0A8C4IPQ4_DICLA</name>
<dbReference type="GO" id="GO:0006421">
    <property type="term" value="P:asparaginyl-tRNA aminoacylation"/>
    <property type="evidence" value="ECO:0007669"/>
    <property type="project" value="InterPro"/>
</dbReference>
<reference evidence="9" key="1">
    <citation type="submission" date="2025-08" db="UniProtKB">
        <authorList>
            <consortium name="Ensembl"/>
        </authorList>
    </citation>
    <scope>IDENTIFICATION</scope>
</reference>
<dbReference type="EC" id="6.1.1.22" evidence="2"/>
<dbReference type="PROSITE" id="PS50862">
    <property type="entry name" value="AA_TRNA_LIGASE_II"/>
    <property type="match status" value="1"/>
</dbReference>
<dbReference type="Ensembl" id="ENSDLAT00005064690.2">
    <property type="protein sequence ID" value="ENSDLAP00005061090.1"/>
    <property type="gene ID" value="ENSDLAG00005025603.2"/>
</dbReference>
<dbReference type="GeneTree" id="ENSGT01030000234618"/>
<protein>
    <recommendedName>
        <fullName evidence="2">asparagine--tRNA ligase</fullName>
        <ecNumber evidence="2">6.1.1.22</ecNumber>
    </recommendedName>
</protein>
<dbReference type="NCBIfam" id="TIGR00457">
    <property type="entry name" value="asnS"/>
    <property type="match status" value="1"/>
</dbReference>
<evidence type="ECO:0000259" key="8">
    <source>
        <dbReference type="PROSITE" id="PS50862"/>
    </source>
</evidence>
<evidence type="ECO:0000256" key="4">
    <source>
        <dbReference type="ARBA" id="ARBA00022741"/>
    </source>
</evidence>
<evidence type="ECO:0000256" key="1">
    <source>
        <dbReference type="ARBA" id="ARBA00008226"/>
    </source>
</evidence>
<dbReference type="Pfam" id="PF01336">
    <property type="entry name" value="tRNA_anti-codon"/>
    <property type="match status" value="1"/>
</dbReference>
<evidence type="ECO:0000256" key="2">
    <source>
        <dbReference type="ARBA" id="ARBA00012816"/>
    </source>
</evidence>
<keyword evidence="7" id="KW-0030">Aminoacyl-tRNA synthetase</keyword>
<dbReference type="InterPro" id="IPR006195">
    <property type="entry name" value="aa-tRNA-synth_II"/>
</dbReference>
<dbReference type="Gene3D" id="2.40.50.140">
    <property type="entry name" value="Nucleic acid-binding proteins"/>
    <property type="match status" value="1"/>
</dbReference>
<reference evidence="9" key="2">
    <citation type="submission" date="2025-09" db="UniProtKB">
        <authorList>
            <consortium name="Ensembl"/>
        </authorList>
    </citation>
    <scope>IDENTIFICATION</scope>
</reference>
<evidence type="ECO:0000313" key="10">
    <source>
        <dbReference type="Proteomes" id="UP000694389"/>
    </source>
</evidence>
<organism evidence="9 10">
    <name type="scientific">Dicentrarchus labrax</name>
    <name type="common">European seabass</name>
    <name type="synonym">Morone labrax</name>
    <dbReference type="NCBI Taxonomy" id="13489"/>
    <lineage>
        <taxon>Eukaryota</taxon>
        <taxon>Metazoa</taxon>
        <taxon>Chordata</taxon>
        <taxon>Craniata</taxon>
        <taxon>Vertebrata</taxon>
        <taxon>Euteleostomi</taxon>
        <taxon>Actinopterygii</taxon>
        <taxon>Neopterygii</taxon>
        <taxon>Teleostei</taxon>
        <taxon>Neoteleostei</taxon>
        <taxon>Acanthomorphata</taxon>
        <taxon>Eupercaria</taxon>
        <taxon>Moronidae</taxon>
        <taxon>Dicentrarchus</taxon>
    </lineage>
</organism>
<keyword evidence="6" id="KW-0648">Protein biosynthesis</keyword>
<keyword evidence="4" id="KW-0547">Nucleotide-binding</keyword>
<dbReference type="FunFam" id="3.30.930.10:FF:000016">
    <property type="entry name" value="Asparagine--tRNA ligase"/>
    <property type="match status" value="1"/>
</dbReference>
<proteinExistence type="inferred from homology"/>
<evidence type="ECO:0000256" key="6">
    <source>
        <dbReference type="ARBA" id="ARBA00022917"/>
    </source>
</evidence>
<dbReference type="GO" id="GO:0005524">
    <property type="term" value="F:ATP binding"/>
    <property type="evidence" value="ECO:0007669"/>
    <property type="project" value="UniProtKB-KW"/>
</dbReference>
<dbReference type="NCBIfam" id="NF003037">
    <property type="entry name" value="PRK03932.1"/>
    <property type="match status" value="1"/>
</dbReference>
<dbReference type="SUPFAM" id="SSF55681">
    <property type="entry name" value="Class II aaRS and biotin synthetases"/>
    <property type="match status" value="1"/>
</dbReference>
<dbReference type="InterPro" id="IPR004522">
    <property type="entry name" value="Asn-tRNA-ligase"/>
</dbReference>
<dbReference type="Gene3D" id="3.30.930.10">
    <property type="entry name" value="Bira Bifunctional Protein, Domain 2"/>
    <property type="match status" value="1"/>
</dbReference>
<gene>
    <name evidence="9" type="primary">nars2</name>
</gene>
<dbReference type="GO" id="GO:0005739">
    <property type="term" value="C:mitochondrion"/>
    <property type="evidence" value="ECO:0007669"/>
    <property type="project" value="TreeGrafter"/>
</dbReference>
<evidence type="ECO:0000256" key="7">
    <source>
        <dbReference type="ARBA" id="ARBA00023146"/>
    </source>
</evidence>
<accession>A0A8C4IPQ4</accession>
<dbReference type="GO" id="GO:0003676">
    <property type="term" value="F:nucleic acid binding"/>
    <property type="evidence" value="ECO:0007669"/>
    <property type="project" value="InterPro"/>
</dbReference>
<dbReference type="Pfam" id="PF00152">
    <property type="entry name" value="tRNA-synt_2"/>
    <property type="match status" value="1"/>
</dbReference>
<dbReference type="PANTHER" id="PTHR22594">
    <property type="entry name" value="ASPARTYL/LYSYL-TRNA SYNTHETASE"/>
    <property type="match status" value="1"/>
</dbReference>
<dbReference type="SUPFAM" id="SSF50249">
    <property type="entry name" value="Nucleic acid-binding proteins"/>
    <property type="match status" value="1"/>
</dbReference>
<dbReference type="PANTHER" id="PTHR22594:SF34">
    <property type="entry name" value="ASPARAGINE--TRNA LIGASE, MITOCHONDRIAL-RELATED"/>
    <property type="match status" value="1"/>
</dbReference>
<dbReference type="Proteomes" id="UP000694389">
    <property type="component" value="Unassembled WGS sequence"/>
</dbReference>
<dbReference type="InterPro" id="IPR004364">
    <property type="entry name" value="Aa-tRNA-synt_II"/>
</dbReference>
<dbReference type="GO" id="GO:0004816">
    <property type="term" value="F:asparagine-tRNA ligase activity"/>
    <property type="evidence" value="ECO:0007669"/>
    <property type="project" value="UniProtKB-EC"/>
</dbReference>
<keyword evidence="5" id="KW-0067">ATP-binding</keyword>
<evidence type="ECO:0000256" key="3">
    <source>
        <dbReference type="ARBA" id="ARBA00022598"/>
    </source>
</evidence>
<keyword evidence="10" id="KW-1185">Reference proteome</keyword>
<keyword evidence="3" id="KW-0436">Ligase</keyword>
<evidence type="ECO:0000313" key="9">
    <source>
        <dbReference type="Ensembl" id="ENSDLAP00005061090.1"/>
    </source>
</evidence>
<dbReference type="InterPro" id="IPR012340">
    <property type="entry name" value="NA-bd_OB-fold"/>
</dbReference>
<dbReference type="CDD" id="cd00776">
    <property type="entry name" value="AsxRS_core"/>
    <property type="match status" value="1"/>
</dbReference>
<dbReference type="InterPro" id="IPR002312">
    <property type="entry name" value="Asp/Asn-tRNA-synth_IIb"/>
</dbReference>
<comment type="similarity">
    <text evidence="1">Belongs to the class-II aminoacyl-tRNA synthetase family.</text>
</comment>
<sequence length="440" mass="49970">MLYIGWVRSVRPQRANLFLHVNDGSSLQSLQIVASSELNDPLLTFGSAVEVTGILKKSPSQKQPVELEADQIHVVGECNPLDFPFKIKERHGLEYIRQFPHLRCRTNAFSSLLRIRSEATTAIHSYFKENDFVQIHTPVITSNDCEGAGELFQIEPSKSENEEDENFFSVPAFLTVSGQLHLEVMSGAFSRVYTFGPTFRAENSQSRRHLAEFYMVEAEVSFTQSLEDLTKVMEDMFRSATEHVLAYCAEDVDLFHKHVTPGHKVSPEGHLFNFGTYPGSLFLITYSEAIDILNRSSEKFDFSTHWGCDLQTEHEKYLVKHCGNIPVFVTDYPYDLKPFYARDNEDHPQHTAAAVDLLVPGVGELCGGSLREERLDLLRARLEEVGLEDTYSWYLDLRRFGSVPHGGFGLGFERYLQCILGVDNIKDVIPFPRFSHSCLL</sequence>
<dbReference type="CDD" id="cd04318">
    <property type="entry name" value="EcAsnRS_like_N"/>
    <property type="match status" value="1"/>
</dbReference>
<dbReference type="InterPro" id="IPR045864">
    <property type="entry name" value="aa-tRNA-synth_II/BPL/LPL"/>
</dbReference>
<dbReference type="AlphaFoldDB" id="A0A8C4IPQ4"/>
<evidence type="ECO:0000256" key="5">
    <source>
        <dbReference type="ARBA" id="ARBA00022840"/>
    </source>
</evidence>
<dbReference type="InterPro" id="IPR004365">
    <property type="entry name" value="NA-bd_OB_tRNA"/>
</dbReference>
<dbReference type="PRINTS" id="PR01042">
    <property type="entry name" value="TRNASYNTHASP"/>
</dbReference>